<dbReference type="PROSITE" id="PS01102">
    <property type="entry name" value="ZF_DKSA_1"/>
    <property type="match status" value="1"/>
</dbReference>
<gene>
    <name evidence="7" type="ORF">EZI54_05825</name>
</gene>
<evidence type="ECO:0000259" key="5">
    <source>
        <dbReference type="Pfam" id="PF01258"/>
    </source>
</evidence>
<evidence type="ECO:0000313" key="7">
    <source>
        <dbReference type="EMBL" id="TBW57968.1"/>
    </source>
</evidence>
<dbReference type="EMBL" id="SJDL01000006">
    <property type="protein sequence ID" value="TBW57968.1"/>
    <property type="molecule type" value="Genomic_DNA"/>
</dbReference>
<dbReference type="InterPro" id="IPR000962">
    <property type="entry name" value="Znf_DskA_TraR"/>
</dbReference>
<feature type="zinc finger region" description="dksA C4-type" evidence="4">
    <location>
        <begin position="79"/>
        <end position="103"/>
    </location>
</feature>
<reference evidence="7 8" key="1">
    <citation type="submission" date="2019-02" db="EMBL/GenBank/DDBJ databases">
        <title>Marinobacter halodurans sp. nov., a marine bacterium isolated from sea tidal flat.</title>
        <authorList>
            <person name="Yoo Y."/>
            <person name="Lee D.W."/>
            <person name="Kim B.S."/>
            <person name="Kim J.-J."/>
        </authorList>
    </citation>
    <scope>NUCLEOTIDE SEQUENCE [LARGE SCALE GENOMIC DNA]</scope>
    <source>
        <strain evidence="7 8">YJ-S3-2</strain>
    </source>
</reference>
<dbReference type="Pfam" id="PF01258">
    <property type="entry name" value="zf-dskA_traR"/>
    <property type="match status" value="1"/>
</dbReference>
<feature type="domain" description="Zinc finger DksA/TraR C4-type" evidence="5">
    <location>
        <begin position="78"/>
        <end position="106"/>
    </location>
</feature>
<dbReference type="Proteomes" id="UP000313645">
    <property type="component" value="Unassembled WGS sequence"/>
</dbReference>
<evidence type="ECO:0000256" key="2">
    <source>
        <dbReference type="ARBA" id="ARBA00022771"/>
    </source>
</evidence>
<dbReference type="RefSeq" id="WP_131479975.1">
    <property type="nucleotide sequence ID" value="NZ_SJDL01000006.1"/>
</dbReference>
<dbReference type="PROSITE" id="PS51128">
    <property type="entry name" value="ZF_DKSA_2"/>
    <property type="match status" value="1"/>
</dbReference>
<proteinExistence type="predicted"/>
<accession>A0ABY1ZQC5</accession>
<evidence type="ECO:0000313" key="8">
    <source>
        <dbReference type="Proteomes" id="UP000313645"/>
    </source>
</evidence>
<dbReference type="Gene3D" id="1.20.120.910">
    <property type="entry name" value="DksA, coiled-coil domain"/>
    <property type="match status" value="1"/>
</dbReference>
<dbReference type="Pfam" id="PF21173">
    <property type="entry name" value="DksA-like_N"/>
    <property type="match status" value="1"/>
</dbReference>
<dbReference type="PANTHER" id="PTHR33823">
    <property type="entry name" value="RNA POLYMERASE-BINDING TRANSCRIPTION FACTOR DKSA-RELATED"/>
    <property type="match status" value="1"/>
</dbReference>
<comment type="caution">
    <text evidence="7">The sequence shown here is derived from an EMBL/GenBank/DDBJ whole genome shotgun (WGS) entry which is preliminary data.</text>
</comment>
<evidence type="ECO:0000256" key="3">
    <source>
        <dbReference type="ARBA" id="ARBA00022833"/>
    </source>
</evidence>
<keyword evidence="2" id="KW-0863">Zinc-finger</keyword>
<protein>
    <submittedName>
        <fullName evidence="7">TraR/DksA family transcriptional regulator</fullName>
    </submittedName>
</protein>
<keyword evidence="8" id="KW-1185">Reference proteome</keyword>
<dbReference type="SUPFAM" id="SSF57716">
    <property type="entry name" value="Glucocorticoid receptor-like (DNA-binding domain)"/>
    <property type="match status" value="1"/>
</dbReference>
<dbReference type="InterPro" id="IPR020458">
    <property type="entry name" value="Znf_DskA_TraR_CS"/>
</dbReference>
<feature type="domain" description="DnaK suppressor protein-like N-terminal" evidence="6">
    <location>
        <begin position="8"/>
        <end position="71"/>
    </location>
</feature>
<evidence type="ECO:0000256" key="4">
    <source>
        <dbReference type="PROSITE-ProRule" id="PRU00510"/>
    </source>
</evidence>
<evidence type="ECO:0000259" key="6">
    <source>
        <dbReference type="Pfam" id="PF21173"/>
    </source>
</evidence>
<dbReference type="InterPro" id="IPR037187">
    <property type="entry name" value="DnaK_N"/>
</dbReference>
<keyword evidence="3" id="KW-0862">Zinc</keyword>
<dbReference type="SUPFAM" id="SSF109635">
    <property type="entry name" value="DnaK suppressor protein DksA, alpha-hairpin domain"/>
    <property type="match status" value="1"/>
</dbReference>
<name>A0ABY1ZQC5_9GAMM</name>
<evidence type="ECO:0000256" key="1">
    <source>
        <dbReference type="ARBA" id="ARBA00022723"/>
    </source>
</evidence>
<sequence>MTDRIEFLTDLRRELKARIDKYSAHQHRDNGPLEADFAEQAIQRQNDEVVDGLDIEAREELRQVDRALHRIEEGEGDICEQCGEFINPERLKILPQTTICVECAEERAG</sequence>
<dbReference type="InterPro" id="IPR048487">
    <property type="entry name" value="DksA-like_N"/>
</dbReference>
<dbReference type="PANTHER" id="PTHR33823:SF4">
    <property type="entry name" value="GENERAL STRESS PROTEIN 16O"/>
    <property type="match status" value="1"/>
</dbReference>
<organism evidence="7 8">
    <name type="scientific">Marinobacter halodurans</name>
    <dbReference type="NCBI Taxonomy" id="2528979"/>
    <lineage>
        <taxon>Bacteria</taxon>
        <taxon>Pseudomonadati</taxon>
        <taxon>Pseudomonadota</taxon>
        <taxon>Gammaproteobacteria</taxon>
        <taxon>Pseudomonadales</taxon>
        <taxon>Marinobacteraceae</taxon>
        <taxon>Marinobacter</taxon>
    </lineage>
</organism>
<keyword evidence="1" id="KW-0479">Metal-binding</keyword>